<comment type="catalytic activity">
    <reaction evidence="9 10">
        <text>glycine(in) = glycine(out)</text>
        <dbReference type="Rhea" id="RHEA:70715"/>
        <dbReference type="ChEBI" id="CHEBI:57305"/>
    </reaction>
</comment>
<evidence type="ECO:0000313" key="12">
    <source>
        <dbReference type="Proteomes" id="UP000749559"/>
    </source>
</evidence>
<protein>
    <recommendedName>
        <fullName evidence="10">Mitochondrial glycine transporter</fullName>
    </recommendedName>
    <alternativeName>
        <fullName evidence="10">Solute carrier family 25 member 38 homolog</fullName>
    </alternativeName>
</protein>
<keyword evidence="12" id="KW-1185">Reference proteome</keyword>
<keyword evidence="4 10" id="KW-0677">Repeat</keyword>
<comment type="subcellular location">
    <subcellularLocation>
        <location evidence="1">Membrane</location>
        <topology evidence="1">Multi-pass membrane protein</topology>
    </subcellularLocation>
    <subcellularLocation>
        <location evidence="10">Mitochondrion inner membrane</location>
        <topology evidence="10">Multi-pass membrane protein</topology>
    </subcellularLocation>
</comment>
<dbReference type="GO" id="GO:0015187">
    <property type="term" value="F:glycine transmembrane transporter activity"/>
    <property type="evidence" value="ECO:0007669"/>
    <property type="project" value="UniProtKB-UniRule"/>
</dbReference>
<dbReference type="Pfam" id="PF00153">
    <property type="entry name" value="Mito_carr"/>
    <property type="match status" value="3"/>
</dbReference>
<dbReference type="PANTHER" id="PTHR46181:SF3">
    <property type="entry name" value="MITOCHONDRIAL GLYCINE TRANSPORTER"/>
    <property type="match status" value="1"/>
</dbReference>
<gene>
    <name evidence="11" type="ORF">OFUS_LOCUS19875</name>
</gene>
<evidence type="ECO:0000256" key="2">
    <source>
        <dbReference type="ARBA" id="ARBA00022448"/>
    </source>
</evidence>
<keyword evidence="8 10" id="KW-0472">Membrane</keyword>
<dbReference type="SUPFAM" id="SSF103506">
    <property type="entry name" value="Mitochondrial carrier"/>
    <property type="match status" value="1"/>
</dbReference>
<dbReference type="AlphaFoldDB" id="A0A8J1U6V0"/>
<dbReference type="PRINTS" id="PR00926">
    <property type="entry name" value="MITOCARRIER"/>
</dbReference>
<keyword evidence="6 10" id="KW-1133">Transmembrane helix</keyword>
<dbReference type="EMBL" id="CAIIXF020000009">
    <property type="protein sequence ID" value="CAH1795315.1"/>
    <property type="molecule type" value="Genomic_DNA"/>
</dbReference>
<evidence type="ECO:0000256" key="3">
    <source>
        <dbReference type="ARBA" id="ARBA00022692"/>
    </source>
</evidence>
<keyword evidence="3 10" id="KW-0812">Transmembrane</keyword>
<evidence type="ECO:0000313" key="11">
    <source>
        <dbReference type="EMBL" id="CAH1795315.1"/>
    </source>
</evidence>
<evidence type="ECO:0000256" key="8">
    <source>
        <dbReference type="ARBA" id="ARBA00023136"/>
    </source>
</evidence>
<evidence type="ECO:0000256" key="7">
    <source>
        <dbReference type="ARBA" id="ARBA00023128"/>
    </source>
</evidence>
<keyword evidence="5 10" id="KW-0999">Mitochondrion inner membrane</keyword>
<comment type="function">
    <text evidence="10">Mitochondrial glycine transporter that imports glycine into the mitochondrial matrix. Plays an important role in providing glycine for the first enzymatic step in heme biosynthesis, the condensation of glycine with succinyl-CoA to produce 5-aminolevulinate (ALA) in the miochondrial matrix.</text>
</comment>
<sequence length="306" mass="33469">MQNTHLSLARDNTITWTQFKMSLETAISASPLVKSFLAGSFSGTCSTVLFQPLDLVKTRLQSAVAVQGNKPSGVVATVFQVVRNERIIGLWKGITPSITRCVPGVGVYFCSMHWLKTNLGSADPPPWESILIGAGARTVAGVTMLPITVVKTRFESGQFKYNGVLPALYNIYKLEGARGLYSGLSATLLRDVPFSGLYLMFYTQLKKAVPSTGTVDPTAPWVHFSCGIVAGSFASVVTQPADVIKTHMQLFPERFSHVGKVIMFIFQENGTKGFFRGIVPRTMRRTLMAALAWTVYEQVMKSTGLK</sequence>
<evidence type="ECO:0000256" key="9">
    <source>
        <dbReference type="ARBA" id="ARBA00034060"/>
    </source>
</evidence>
<dbReference type="GO" id="GO:0005743">
    <property type="term" value="C:mitochondrial inner membrane"/>
    <property type="evidence" value="ECO:0007669"/>
    <property type="project" value="UniProtKB-SubCell"/>
</dbReference>
<name>A0A8J1U6V0_OWEFU</name>
<comment type="caution">
    <text evidence="11">The sequence shown here is derived from an EMBL/GenBank/DDBJ whole genome shotgun (WGS) entry which is preliminary data.</text>
</comment>
<dbReference type="OrthoDB" id="1924968at2759"/>
<dbReference type="InterPro" id="IPR023395">
    <property type="entry name" value="MCP_dom_sf"/>
</dbReference>
<proteinExistence type="inferred from homology"/>
<evidence type="ECO:0000256" key="10">
    <source>
        <dbReference type="HAMAP-Rule" id="MF_03064"/>
    </source>
</evidence>
<keyword evidence="2 10" id="KW-0813">Transport</keyword>
<dbReference type="PANTHER" id="PTHR46181">
    <property type="entry name" value="MITOCHONDRIAL GLYCINE TRANSPORTER"/>
    <property type="match status" value="1"/>
</dbReference>
<dbReference type="InterPro" id="IPR030847">
    <property type="entry name" value="Hem25/SLC25A38"/>
</dbReference>
<organism evidence="11 12">
    <name type="scientific">Owenia fusiformis</name>
    <name type="common">Polychaete worm</name>
    <dbReference type="NCBI Taxonomy" id="6347"/>
    <lineage>
        <taxon>Eukaryota</taxon>
        <taxon>Metazoa</taxon>
        <taxon>Spiralia</taxon>
        <taxon>Lophotrochozoa</taxon>
        <taxon>Annelida</taxon>
        <taxon>Polychaeta</taxon>
        <taxon>Sedentaria</taxon>
        <taxon>Canalipalpata</taxon>
        <taxon>Sabellida</taxon>
        <taxon>Oweniida</taxon>
        <taxon>Oweniidae</taxon>
        <taxon>Owenia</taxon>
    </lineage>
</organism>
<dbReference type="InterPro" id="IPR002067">
    <property type="entry name" value="MCP"/>
</dbReference>
<evidence type="ECO:0000256" key="4">
    <source>
        <dbReference type="ARBA" id="ARBA00022737"/>
    </source>
</evidence>
<dbReference type="InterPro" id="IPR018108">
    <property type="entry name" value="MCP_transmembrane"/>
</dbReference>
<keyword evidence="7 10" id="KW-0496">Mitochondrion</keyword>
<evidence type="ECO:0000256" key="1">
    <source>
        <dbReference type="ARBA" id="ARBA00004141"/>
    </source>
</evidence>
<evidence type="ECO:0000256" key="6">
    <source>
        <dbReference type="ARBA" id="ARBA00022989"/>
    </source>
</evidence>
<dbReference type="GO" id="GO:1904983">
    <property type="term" value="P:glycine import into mitochondrion"/>
    <property type="evidence" value="ECO:0007669"/>
    <property type="project" value="UniProtKB-UniRule"/>
</dbReference>
<reference evidence="11" key="1">
    <citation type="submission" date="2022-03" db="EMBL/GenBank/DDBJ databases">
        <authorList>
            <person name="Martin C."/>
        </authorList>
    </citation>
    <scope>NUCLEOTIDE SEQUENCE</scope>
</reference>
<dbReference type="HAMAP" id="MF_03064">
    <property type="entry name" value="SLC25A38"/>
    <property type="match status" value="1"/>
</dbReference>
<dbReference type="Proteomes" id="UP000749559">
    <property type="component" value="Unassembled WGS sequence"/>
</dbReference>
<dbReference type="Gene3D" id="1.50.40.10">
    <property type="entry name" value="Mitochondrial carrier domain"/>
    <property type="match status" value="1"/>
</dbReference>
<comment type="similarity">
    <text evidence="10">Belongs to the mitochondrial carrier (TC 2.A.29) family. SLC25A38 subfamily.</text>
</comment>
<evidence type="ECO:0000256" key="5">
    <source>
        <dbReference type="ARBA" id="ARBA00022792"/>
    </source>
</evidence>
<dbReference type="PROSITE" id="PS50920">
    <property type="entry name" value="SOLCAR"/>
    <property type="match status" value="3"/>
</dbReference>
<accession>A0A8J1U6V0</accession>